<protein>
    <recommendedName>
        <fullName evidence="5">Secreted protein</fullName>
    </recommendedName>
</protein>
<reference evidence="3 4" key="1">
    <citation type="journal article" date="2016" name="Front. Microbiol.">
        <title>Comparative Genomics Analysis of Streptomyces Species Reveals Their Adaptation to the Marine Environment and Their Diversity at the Genomic Level.</title>
        <authorList>
            <person name="Tian X."/>
            <person name="Zhang Z."/>
            <person name="Yang T."/>
            <person name="Chen M."/>
            <person name="Li J."/>
            <person name="Chen F."/>
            <person name="Yang J."/>
            <person name="Li W."/>
            <person name="Zhang B."/>
            <person name="Zhang Z."/>
            <person name="Wu J."/>
            <person name="Zhang C."/>
            <person name="Long L."/>
            <person name="Xiao J."/>
        </authorList>
    </citation>
    <scope>NUCLEOTIDE SEQUENCE [LARGE SCALE GENOMIC DNA]</scope>
    <source>
        <strain evidence="3 4">SCSIO 10429</strain>
    </source>
</reference>
<keyword evidence="2" id="KW-0812">Transmembrane</keyword>
<dbReference type="EMBL" id="LJGW01000237">
    <property type="protein sequence ID" value="OEV11243.1"/>
    <property type="molecule type" value="Genomic_DNA"/>
</dbReference>
<dbReference type="AlphaFoldDB" id="A0A1E7L5F2"/>
<dbReference type="Proteomes" id="UP000176005">
    <property type="component" value="Unassembled WGS sequence"/>
</dbReference>
<keyword evidence="2" id="KW-0472">Membrane</keyword>
<comment type="caution">
    <text evidence="3">The sequence shown here is derived from an EMBL/GenBank/DDBJ whole genome shotgun (WGS) entry which is preliminary data.</text>
</comment>
<evidence type="ECO:0000256" key="1">
    <source>
        <dbReference type="SAM" id="MobiDB-lite"/>
    </source>
</evidence>
<dbReference type="RefSeq" id="WP_070017160.1">
    <property type="nucleotide sequence ID" value="NZ_LJGW01000237.1"/>
</dbReference>
<feature type="transmembrane region" description="Helical" evidence="2">
    <location>
        <begin position="21"/>
        <end position="43"/>
    </location>
</feature>
<evidence type="ECO:0008006" key="5">
    <source>
        <dbReference type="Google" id="ProtNLM"/>
    </source>
</evidence>
<sequence length="91" mass="9240">MTDPASDGERQAVPSAIRRMLPAPSVAGFAVLLAVLFALSYAAGSFAGPVAPGMRPVHGGEDTPRTGEHGGMDGMNGTHGLKAPSRQEAGR</sequence>
<keyword evidence="2" id="KW-1133">Transmembrane helix</keyword>
<keyword evidence="4" id="KW-1185">Reference proteome</keyword>
<name>A0A1E7L5F2_9ACTN</name>
<dbReference type="PATRIC" id="fig|518642.10.peg.3003"/>
<feature type="region of interest" description="Disordered" evidence="1">
    <location>
        <begin position="47"/>
        <end position="91"/>
    </location>
</feature>
<evidence type="ECO:0000256" key="2">
    <source>
        <dbReference type="SAM" id="Phobius"/>
    </source>
</evidence>
<proteinExistence type="predicted"/>
<organism evidence="3 4">
    <name type="scientific">Streptomyces nanshensis</name>
    <dbReference type="NCBI Taxonomy" id="518642"/>
    <lineage>
        <taxon>Bacteria</taxon>
        <taxon>Bacillati</taxon>
        <taxon>Actinomycetota</taxon>
        <taxon>Actinomycetes</taxon>
        <taxon>Kitasatosporales</taxon>
        <taxon>Streptomycetaceae</taxon>
        <taxon>Streptomyces</taxon>
    </lineage>
</organism>
<evidence type="ECO:0000313" key="3">
    <source>
        <dbReference type="EMBL" id="OEV11243.1"/>
    </source>
</evidence>
<evidence type="ECO:0000313" key="4">
    <source>
        <dbReference type="Proteomes" id="UP000176005"/>
    </source>
</evidence>
<feature type="compositionally biased region" description="Basic and acidic residues" evidence="1">
    <location>
        <begin position="58"/>
        <end position="71"/>
    </location>
</feature>
<gene>
    <name evidence="3" type="ORF">AN218_13905</name>
</gene>
<accession>A0A1E7L5F2</accession>